<dbReference type="Proteomes" id="UP000295601">
    <property type="component" value="Unassembled WGS sequence"/>
</dbReference>
<organism evidence="2 3">
    <name type="scientific">Leucobacter luti</name>
    <dbReference type="NCBI Taxonomy" id="340320"/>
    <lineage>
        <taxon>Bacteria</taxon>
        <taxon>Bacillati</taxon>
        <taxon>Actinomycetota</taxon>
        <taxon>Actinomycetes</taxon>
        <taxon>Micrococcales</taxon>
        <taxon>Microbacteriaceae</taxon>
        <taxon>Leucobacter</taxon>
    </lineage>
</organism>
<sequence length="347" mass="36771">MVCSAQARLSICEQFGVPRQIPLDEPARREHAAIAHDVVSHGTVREEARHTRATVLWPHHGVVEINAAGDPSSCLRKGIVRFANQSLNVTIAAVHSEAVLLRLVHNAESVSRCLGFTRVSRHGHSLTPELSLRSGYPREVYKSLRHAIVAGAGIAMILTLASCSAPPPPEPEVLTASQAGGAYLDAVCPVNAAWDQADAELERLRIAALRGPANESGVTDALAKVASASSRAAAQLDPKETTWPKPARAAVADVRRTLLDDREQALKLVKFDATALVDYSWKGGDETAAAAAAARTALALPSDPDVACAQWAALRAEDAATEEGKELATVTPDVDEKPTPAPTKSKD</sequence>
<proteinExistence type="predicted"/>
<keyword evidence="3" id="KW-1185">Reference proteome</keyword>
<dbReference type="EMBL" id="SNYA01000002">
    <property type="protein sequence ID" value="TDP94657.1"/>
    <property type="molecule type" value="Genomic_DNA"/>
</dbReference>
<accession>A0A4R6S648</accession>
<reference evidence="2 3" key="1">
    <citation type="submission" date="2019-03" db="EMBL/GenBank/DDBJ databases">
        <title>Genomic analyses of the natural microbiome of Caenorhabditis elegans.</title>
        <authorList>
            <person name="Samuel B."/>
        </authorList>
    </citation>
    <scope>NUCLEOTIDE SEQUENCE [LARGE SCALE GENOMIC DNA]</scope>
    <source>
        <strain evidence="2 3">JUb18</strain>
    </source>
</reference>
<evidence type="ECO:0000256" key="1">
    <source>
        <dbReference type="SAM" id="MobiDB-lite"/>
    </source>
</evidence>
<dbReference type="AlphaFoldDB" id="A0A4R6S648"/>
<evidence type="ECO:0000313" key="2">
    <source>
        <dbReference type="EMBL" id="TDP94657.1"/>
    </source>
</evidence>
<protein>
    <submittedName>
        <fullName evidence="2">Uncharacterized protein</fullName>
    </submittedName>
</protein>
<comment type="caution">
    <text evidence="2">The sequence shown here is derived from an EMBL/GenBank/DDBJ whole genome shotgun (WGS) entry which is preliminary data.</text>
</comment>
<gene>
    <name evidence="2" type="ORF">EDF62_1078</name>
</gene>
<name>A0A4R6S648_9MICO</name>
<feature type="region of interest" description="Disordered" evidence="1">
    <location>
        <begin position="318"/>
        <end position="347"/>
    </location>
</feature>
<evidence type="ECO:0000313" key="3">
    <source>
        <dbReference type="Proteomes" id="UP000295601"/>
    </source>
</evidence>
<feature type="compositionally biased region" description="Basic and acidic residues" evidence="1">
    <location>
        <begin position="334"/>
        <end position="347"/>
    </location>
</feature>